<dbReference type="InterPro" id="IPR050093">
    <property type="entry name" value="ABC_SmlMolc_Importer"/>
</dbReference>
<dbReference type="AlphaFoldDB" id="A0A0B4XFE3"/>
<gene>
    <name evidence="6" type="ORF">RGR602_PC01172</name>
</gene>
<dbReference type="HOGENOM" id="CLU_000604_1_1_5"/>
<evidence type="ECO:0000256" key="4">
    <source>
        <dbReference type="ARBA" id="ARBA00022840"/>
    </source>
</evidence>
<dbReference type="InterPro" id="IPR008995">
    <property type="entry name" value="Mo/tungstate-bd_C_term_dom"/>
</dbReference>
<dbReference type="GO" id="GO:0005524">
    <property type="term" value="F:ATP binding"/>
    <property type="evidence" value="ECO:0007669"/>
    <property type="project" value="UniProtKB-KW"/>
</dbReference>
<organism evidence="6 7">
    <name type="scientific">Rhizobium gallicum bv. gallicum R602sp</name>
    <dbReference type="NCBI Taxonomy" id="1041138"/>
    <lineage>
        <taxon>Bacteria</taxon>
        <taxon>Pseudomonadati</taxon>
        <taxon>Pseudomonadota</taxon>
        <taxon>Alphaproteobacteria</taxon>
        <taxon>Hyphomicrobiales</taxon>
        <taxon>Rhizobiaceae</taxon>
        <taxon>Rhizobium/Agrobacterium group</taxon>
        <taxon>Rhizobium</taxon>
    </lineage>
</organism>
<dbReference type="InterPro" id="IPR017871">
    <property type="entry name" value="ABC_transporter-like_CS"/>
</dbReference>
<evidence type="ECO:0000259" key="5">
    <source>
        <dbReference type="PROSITE" id="PS50893"/>
    </source>
</evidence>
<evidence type="ECO:0000256" key="2">
    <source>
        <dbReference type="ARBA" id="ARBA00022448"/>
    </source>
</evidence>
<name>A0A0B4XFE3_9HYPH</name>
<dbReference type="Gene3D" id="2.40.50.100">
    <property type="match status" value="1"/>
</dbReference>
<dbReference type="SUPFAM" id="SSF50331">
    <property type="entry name" value="MOP-like"/>
    <property type="match status" value="1"/>
</dbReference>
<evidence type="ECO:0000313" key="7">
    <source>
        <dbReference type="Proteomes" id="UP000031368"/>
    </source>
</evidence>
<keyword evidence="3" id="KW-0547">Nucleotide-binding</keyword>
<comment type="similarity">
    <text evidence="1">Belongs to the ABC transporter superfamily.</text>
</comment>
<reference evidence="6 7" key="1">
    <citation type="submission" date="2013-11" db="EMBL/GenBank/DDBJ databases">
        <title>Complete genome sequence of Rhizobium gallicum bv. gallicum R602.</title>
        <authorList>
            <person name="Bustos P."/>
            <person name="Santamaria R.I."/>
            <person name="Lozano L."/>
            <person name="Acosta J.L."/>
            <person name="Ormeno-Orrillo E."/>
            <person name="Rogel M.A."/>
            <person name="Romero D."/>
            <person name="Cevallos M.A."/>
            <person name="Martinez-Romero E."/>
            <person name="Gonzalez V."/>
        </authorList>
    </citation>
    <scope>NUCLEOTIDE SEQUENCE [LARGE SCALE GENOMIC DNA]</scope>
    <source>
        <strain evidence="6 7">R602</strain>
        <plasmid evidence="6 7">pRgalR602c</plasmid>
    </source>
</reference>
<protein>
    <submittedName>
        <fullName evidence="6">ABC transporter ATP-binding protein</fullName>
    </submittedName>
</protein>
<dbReference type="PROSITE" id="PS00211">
    <property type="entry name" value="ABC_TRANSPORTER_1"/>
    <property type="match status" value="1"/>
</dbReference>
<dbReference type="RefSeq" id="WP_040115463.1">
    <property type="nucleotide sequence ID" value="NZ_CP006880.1"/>
</dbReference>
<dbReference type="Proteomes" id="UP000031368">
    <property type="component" value="Plasmid pRgalR602c"/>
</dbReference>
<evidence type="ECO:0000256" key="3">
    <source>
        <dbReference type="ARBA" id="ARBA00022741"/>
    </source>
</evidence>
<dbReference type="Gene3D" id="3.40.50.300">
    <property type="entry name" value="P-loop containing nucleotide triphosphate hydrolases"/>
    <property type="match status" value="1"/>
</dbReference>
<dbReference type="InterPro" id="IPR027417">
    <property type="entry name" value="P-loop_NTPase"/>
</dbReference>
<feature type="domain" description="ABC transporter" evidence="5">
    <location>
        <begin position="4"/>
        <end position="234"/>
    </location>
</feature>
<keyword evidence="7" id="KW-1185">Reference proteome</keyword>
<dbReference type="EMBL" id="CP006880">
    <property type="protein sequence ID" value="AJD45202.1"/>
    <property type="molecule type" value="Genomic_DNA"/>
</dbReference>
<dbReference type="PANTHER" id="PTHR42781">
    <property type="entry name" value="SPERMIDINE/PUTRESCINE IMPORT ATP-BINDING PROTEIN POTA"/>
    <property type="match status" value="1"/>
</dbReference>
<dbReference type="KEGG" id="rga:RGR602_PC01172"/>
<evidence type="ECO:0000256" key="1">
    <source>
        <dbReference type="ARBA" id="ARBA00005417"/>
    </source>
</evidence>
<dbReference type="Pfam" id="PF00005">
    <property type="entry name" value="ABC_tran"/>
    <property type="match status" value="1"/>
</dbReference>
<geneLocation type="plasmid" evidence="6 7">
    <name>pRgalR602c</name>
</geneLocation>
<keyword evidence="6" id="KW-0614">Plasmid</keyword>
<dbReference type="GO" id="GO:0015697">
    <property type="term" value="P:quaternary ammonium group transport"/>
    <property type="evidence" value="ECO:0007669"/>
    <property type="project" value="UniProtKB-ARBA"/>
</dbReference>
<accession>A0A0B4XFE3</accession>
<proteinExistence type="inferred from homology"/>
<evidence type="ECO:0000313" key="6">
    <source>
        <dbReference type="EMBL" id="AJD45202.1"/>
    </source>
</evidence>
<sequence>MARLTIKGISKAFGASFAVRDFSLDVDDGELVCLLGPSGSGKSTLLRMIGGFERPSAGSILIDAKDVTTLAPEKRPTGMVFQSHALWTHMDVFNNIAFGLRIRRLPKPEITERVESALALVGLSNYGKRMTTQLSGGQQQRVALARSLVLEPKILLLDEPFASLDQHLRERLREEVRDIQQRLGITTLFVTHGQDEALALADRVVVMRDGGTEQTASPDLIYREPKTEFVAGFIGSMNFVRVKVRNGISEHPDFSLTVPVEDGDLVLAFRPEALSLSRTKKSGAGIVHRSIDFGTHRIVDIDLADGTRLKAMTAPDVDWTRGSLVEPAATAYFAFRDNKLVHRSAAAGELQTDRMLGHV</sequence>
<dbReference type="GO" id="GO:0016887">
    <property type="term" value="F:ATP hydrolysis activity"/>
    <property type="evidence" value="ECO:0007669"/>
    <property type="project" value="InterPro"/>
</dbReference>
<dbReference type="InterPro" id="IPR003439">
    <property type="entry name" value="ABC_transporter-like_ATP-bd"/>
</dbReference>
<dbReference type="PANTHER" id="PTHR42781:SF4">
    <property type="entry name" value="SPERMIDINE_PUTRESCINE IMPORT ATP-BINDING PROTEIN POTA"/>
    <property type="match status" value="1"/>
</dbReference>
<keyword evidence="2" id="KW-0813">Transport</keyword>
<keyword evidence="4 6" id="KW-0067">ATP-binding</keyword>
<dbReference type="PROSITE" id="PS50893">
    <property type="entry name" value="ABC_TRANSPORTER_2"/>
    <property type="match status" value="1"/>
</dbReference>
<dbReference type="InterPro" id="IPR003593">
    <property type="entry name" value="AAA+_ATPase"/>
</dbReference>
<dbReference type="SUPFAM" id="SSF52540">
    <property type="entry name" value="P-loop containing nucleoside triphosphate hydrolases"/>
    <property type="match status" value="1"/>
</dbReference>
<dbReference type="FunFam" id="3.40.50.300:FF:000425">
    <property type="entry name" value="Probable ABC transporter, ATP-binding subunit"/>
    <property type="match status" value="1"/>
</dbReference>
<dbReference type="SMART" id="SM00382">
    <property type="entry name" value="AAA"/>
    <property type="match status" value="1"/>
</dbReference>